<dbReference type="Proteomes" id="UP000028760">
    <property type="component" value="Unassembled WGS sequence"/>
</dbReference>
<dbReference type="InterPro" id="IPR052304">
    <property type="entry name" value="PTTG1IP"/>
</dbReference>
<dbReference type="GO" id="GO:0005737">
    <property type="term" value="C:cytoplasm"/>
    <property type="evidence" value="ECO:0007669"/>
    <property type="project" value="TreeGrafter"/>
</dbReference>
<dbReference type="EMBL" id="AYCK01013439">
    <property type="status" value="NOT_ANNOTATED_CDS"/>
    <property type="molecule type" value="Genomic_DNA"/>
</dbReference>
<dbReference type="GO" id="GO:0005634">
    <property type="term" value="C:nucleus"/>
    <property type="evidence" value="ECO:0007669"/>
    <property type="project" value="TreeGrafter"/>
</dbReference>
<dbReference type="Ensembl" id="ENSPFOT00000005482.2">
    <property type="protein sequence ID" value="ENSPFOP00000005473.2"/>
    <property type="gene ID" value="ENSPFOG00000005608.2"/>
</dbReference>
<keyword evidence="1" id="KW-1133">Transmembrane helix</keyword>
<reference evidence="2" key="3">
    <citation type="submission" date="2025-09" db="UniProtKB">
        <authorList>
            <consortium name="Ensembl"/>
        </authorList>
    </citation>
    <scope>IDENTIFICATION</scope>
</reference>
<name>A0A087XI70_POEFO</name>
<accession>A0A087XI70</accession>
<dbReference type="AlphaFoldDB" id="A0A087XI70"/>
<reference evidence="2" key="2">
    <citation type="submission" date="2025-08" db="UniProtKB">
        <authorList>
            <consortium name="Ensembl"/>
        </authorList>
    </citation>
    <scope>IDENTIFICATION</scope>
</reference>
<dbReference type="OMA" id="CVEYPVR"/>
<keyword evidence="1" id="KW-0472">Membrane</keyword>
<feature type="transmembrane region" description="Helical" evidence="1">
    <location>
        <begin position="48"/>
        <end position="65"/>
    </location>
</feature>
<feature type="transmembrane region" description="Helical" evidence="1">
    <location>
        <begin position="134"/>
        <end position="158"/>
    </location>
</feature>
<protein>
    <submittedName>
        <fullName evidence="2">Pituitary tumor-transforming gene 1 protein-interacting protein-like</fullName>
    </submittedName>
</protein>
<dbReference type="eggNOG" id="ENOG502RYM1">
    <property type="taxonomic scope" value="Eukaryota"/>
</dbReference>
<sequence length="215" mass="23809">MTEASAAHDVHNRKADVQPSLFTNAFFSSPLLPTGGTMFGFSTSPSSAFALFFNICVIIVFIAAAEAQTPSPAPAPCSLKSNSSCDECLQNVACLWCSSNQQCIDYPVKNILPPSSVCHLNDARWGVCWVNFQILIITMSVLAGVIIIAILVCCFCCCKCERIGSKREEAQVERQTRARKARQKARKTEIQLRHDEIRQKYGIAKENPYARMDDH</sequence>
<evidence type="ECO:0000313" key="2">
    <source>
        <dbReference type="Ensembl" id="ENSPFOP00000005473.2"/>
    </source>
</evidence>
<organism evidence="2 3">
    <name type="scientific">Poecilia formosa</name>
    <name type="common">Amazon molly</name>
    <name type="synonym">Limia formosa</name>
    <dbReference type="NCBI Taxonomy" id="48698"/>
    <lineage>
        <taxon>Eukaryota</taxon>
        <taxon>Metazoa</taxon>
        <taxon>Chordata</taxon>
        <taxon>Craniata</taxon>
        <taxon>Vertebrata</taxon>
        <taxon>Euteleostomi</taxon>
        <taxon>Actinopterygii</taxon>
        <taxon>Neopterygii</taxon>
        <taxon>Teleostei</taxon>
        <taxon>Neoteleostei</taxon>
        <taxon>Acanthomorphata</taxon>
        <taxon>Ovalentaria</taxon>
        <taxon>Atherinomorphae</taxon>
        <taxon>Cyprinodontiformes</taxon>
        <taxon>Poeciliidae</taxon>
        <taxon>Poeciliinae</taxon>
        <taxon>Poecilia</taxon>
    </lineage>
</organism>
<dbReference type="GO" id="GO:0006606">
    <property type="term" value="P:protein import into nucleus"/>
    <property type="evidence" value="ECO:0007669"/>
    <property type="project" value="TreeGrafter"/>
</dbReference>
<dbReference type="EMBL" id="AYCK01013440">
    <property type="status" value="NOT_ANNOTATED_CDS"/>
    <property type="molecule type" value="Genomic_DNA"/>
</dbReference>
<reference evidence="3" key="1">
    <citation type="submission" date="2013-10" db="EMBL/GenBank/DDBJ databases">
        <authorList>
            <person name="Schartl M."/>
            <person name="Warren W."/>
        </authorList>
    </citation>
    <scope>NUCLEOTIDE SEQUENCE [LARGE SCALE GENOMIC DNA]</scope>
    <source>
        <strain evidence="3">female</strain>
    </source>
</reference>
<proteinExistence type="predicted"/>
<evidence type="ECO:0000313" key="3">
    <source>
        <dbReference type="Proteomes" id="UP000028760"/>
    </source>
</evidence>
<evidence type="ECO:0000256" key="1">
    <source>
        <dbReference type="SAM" id="Phobius"/>
    </source>
</evidence>
<dbReference type="GeneTree" id="ENSGT00390000004977"/>
<keyword evidence="1" id="KW-0812">Transmembrane</keyword>
<dbReference type="PANTHER" id="PTHR15191:SF7">
    <property type="entry name" value="PTTG1-INTERACTING PROTEIN B"/>
    <property type="match status" value="1"/>
</dbReference>
<keyword evidence="3" id="KW-1185">Reference proteome</keyword>
<dbReference type="PANTHER" id="PTHR15191">
    <property type="entry name" value="PROTEIN CBG20567"/>
    <property type="match status" value="1"/>
</dbReference>